<gene>
    <name evidence="2" type="ORF">CLV67_102188</name>
</gene>
<accession>A0A2T0KLA2</accession>
<evidence type="ECO:0000259" key="1">
    <source>
        <dbReference type="SMART" id="SM00881"/>
    </source>
</evidence>
<name>A0A2T0KLA2_9ACTN</name>
<dbReference type="Pfam" id="PF13380">
    <property type="entry name" value="CoA_binding_2"/>
    <property type="match status" value="1"/>
</dbReference>
<dbReference type="Proteomes" id="UP000239415">
    <property type="component" value="Unassembled WGS sequence"/>
</dbReference>
<dbReference type="Gene3D" id="3.40.50.720">
    <property type="entry name" value="NAD(P)-binding Rossmann-like Domain"/>
    <property type="match status" value="1"/>
</dbReference>
<sequence length="135" mass="14749">MRSAQQILAEAQVIAVVGASRDPLKAAHTVPLQLVRHGWRVIPVNPFVDEVFGIPTVPTLADLDEPVDLVNIFRPSRDAVEVVRQAVTVKAPAVWLQSGIVSAEARRIAEEAGIDYVEDRCIAVERAVGRHTRLS</sequence>
<dbReference type="SMART" id="SM00881">
    <property type="entry name" value="CoA_binding"/>
    <property type="match status" value="1"/>
</dbReference>
<evidence type="ECO:0000313" key="2">
    <source>
        <dbReference type="EMBL" id="PRX24413.1"/>
    </source>
</evidence>
<dbReference type="RefSeq" id="WP_106315926.1">
    <property type="nucleotide sequence ID" value="NZ_BOMO01000016.1"/>
</dbReference>
<dbReference type="InterPro" id="IPR003781">
    <property type="entry name" value="CoA-bd"/>
</dbReference>
<dbReference type="AlphaFoldDB" id="A0A2T0KLA2"/>
<comment type="caution">
    <text evidence="2">The sequence shown here is derived from an EMBL/GenBank/DDBJ whole genome shotgun (WGS) entry which is preliminary data.</text>
</comment>
<dbReference type="InterPro" id="IPR036291">
    <property type="entry name" value="NAD(P)-bd_dom_sf"/>
</dbReference>
<reference evidence="2 3" key="1">
    <citation type="submission" date="2018-03" db="EMBL/GenBank/DDBJ databases">
        <title>Genomic Encyclopedia of Archaeal and Bacterial Type Strains, Phase II (KMG-II): from individual species to whole genera.</title>
        <authorList>
            <person name="Goeker M."/>
        </authorList>
    </citation>
    <scope>NUCLEOTIDE SEQUENCE [LARGE SCALE GENOMIC DNA]</scope>
    <source>
        <strain evidence="2 3">DSM 43146</strain>
    </source>
</reference>
<protein>
    <recommendedName>
        <fullName evidence="1">CoA-binding domain-containing protein</fullName>
    </recommendedName>
</protein>
<proteinExistence type="predicted"/>
<organism evidence="2 3">
    <name type="scientific">Actinoplanes italicus</name>
    <dbReference type="NCBI Taxonomy" id="113567"/>
    <lineage>
        <taxon>Bacteria</taxon>
        <taxon>Bacillati</taxon>
        <taxon>Actinomycetota</taxon>
        <taxon>Actinomycetes</taxon>
        <taxon>Micromonosporales</taxon>
        <taxon>Micromonosporaceae</taxon>
        <taxon>Actinoplanes</taxon>
    </lineage>
</organism>
<evidence type="ECO:0000313" key="3">
    <source>
        <dbReference type="Proteomes" id="UP000239415"/>
    </source>
</evidence>
<dbReference type="OrthoDB" id="9804695at2"/>
<dbReference type="PANTHER" id="PTHR33303">
    <property type="entry name" value="CYTOPLASMIC PROTEIN-RELATED"/>
    <property type="match status" value="1"/>
</dbReference>
<keyword evidence="3" id="KW-1185">Reference proteome</keyword>
<dbReference type="PANTHER" id="PTHR33303:SF2">
    <property type="entry name" value="COA-BINDING DOMAIN-CONTAINING PROTEIN"/>
    <property type="match status" value="1"/>
</dbReference>
<feature type="domain" description="CoA-binding" evidence="1">
    <location>
        <begin position="8"/>
        <end position="100"/>
    </location>
</feature>
<dbReference type="EMBL" id="PVMZ01000002">
    <property type="protein sequence ID" value="PRX24413.1"/>
    <property type="molecule type" value="Genomic_DNA"/>
</dbReference>
<dbReference type="SUPFAM" id="SSF51735">
    <property type="entry name" value="NAD(P)-binding Rossmann-fold domains"/>
    <property type="match status" value="1"/>
</dbReference>